<dbReference type="Proteomes" id="UP000886829">
    <property type="component" value="Unassembled WGS sequence"/>
</dbReference>
<dbReference type="InterPro" id="IPR025877">
    <property type="entry name" value="MobA-like_NTP_Trfase"/>
</dbReference>
<comment type="similarity">
    <text evidence="3 18">In the N-terminal section; belongs to the N-acetylglucosamine-1-phosphate uridyltransferase family.</text>
</comment>
<dbReference type="GO" id="GO:0000902">
    <property type="term" value="P:cell morphogenesis"/>
    <property type="evidence" value="ECO:0007669"/>
    <property type="project" value="UniProtKB-UniRule"/>
</dbReference>
<dbReference type="Pfam" id="PF00132">
    <property type="entry name" value="Hexapep"/>
    <property type="match status" value="2"/>
</dbReference>
<feature type="region of interest" description="N-acetyltransferase" evidence="18">
    <location>
        <begin position="256"/>
        <end position="462"/>
    </location>
</feature>
<keyword evidence="11 18" id="KW-0573">Peptidoglycan synthesis</keyword>
<evidence type="ECO:0000256" key="15">
    <source>
        <dbReference type="ARBA" id="ARBA00048247"/>
    </source>
</evidence>
<proteinExistence type="inferred from homology"/>
<feature type="binding site" evidence="18">
    <location>
        <position position="410"/>
    </location>
    <ligand>
        <name>acetyl-CoA</name>
        <dbReference type="ChEBI" id="CHEBI:57288"/>
    </ligand>
</feature>
<dbReference type="GO" id="GO:0003977">
    <property type="term" value="F:UDP-N-acetylglucosamine diphosphorylase activity"/>
    <property type="evidence" value="ECO:0007669"/>
    <property type="project" value="UniProtKB-UniRule"/>
</dbReference>
<evidence type="ECO:0000313" key="21">
    <source>
        <dbReference type="Proteomes" id="UP000886829"/>
    </source>
</evidence>
<dbReference type="Gene3D" id="3.90.550.10">
    <property type="entry name" value="Spore Coat Polysaccharide Biosynthesis Protein SpsA, Chain A"/>
    <property type="match status" value="1"/>
</dbReference>
<comment type="subunit">
    <text evidence="18">Homotrimer.</text>
</comment>
<reference evidence="20" key="1">
    <citation type="journal article" date="2021" name="PeerJ">
        <title>Extensive microbial diversity within the chicken gut microbiome revealed by metagenomics and culture.</title>
        <authorList>
            <person name="Gilroy R."/>
            <person name="Ravi A."/>
            <person name="Getino M."/>
            <person name="Pursley I."/>
            <person name="Horton D.L."/>
            <person name="Alikhan N.F."/>
            <person name="Baker D."/>
            <person name="Gharbi K."/>
            <person name="Hall N."/>
            <person name="Watson M."/>
            <person name="Adriaenssens E.M."/>
            <person name="Foster-Nyarko E."/>
            <person name="Jarju S."/>
            <person name="Secka A."/>
            <person name="Antonio M."/>
            <person name="Oren A."/>
            <person name="Chaudhuri R.R."/>
            <person name="La Ragione R."/>
            <person name="Hildebrand F."/>
            <person name="Pallen M.J."/>
        </authorList>
    </citation>
    <scope>NUCLEOTIDE SEQUENCE</scope>
    <source>
        <strain evidence="20">USASDec5-558</strain>
    </source>
</reference>
<keyword evidence="4 18" id="KW-0963">Cytoplasm</keyword>
<name>A0A9D1WG96_9GAMM</name>
<evidence type="ECO:0000256" key="5">
    <source>
        <dbReference type="ARBA" id="ARBA00022679"/>
    </source>
</evidence>
<feature type="region of interest" description="Linker" evidence="18">
    <location>
        <begin position="235"/>
        <end position="255"/>
    </location>
</feature>
<comment type="catalytic activity">
    <reaction evidence="15 18">
        <text>alpha-D-glucosamine 1-phosphate + acetyl-CoA = N-acetyl-alpha-D-glucosamine 1-phosphate + CoA + H(+)</text>
        <dbReference type="Rhea" id="RHEA:13725"/>
        <dbReference type="ChEBI" id="CHEBI:15378"/>
        <dbReference type="ChEBI" id="CHEBI:57287"/>
        <dbReference type="ChEBI" id="CHEBI:57288"/>
        <dbReference type="ChEBI" id="CHEBI:57776"/>
        <dbReference type="ChEBI" id="CHEBI:58516"/>
        <dbReference type="EC" id="2.3.1.157"/>
    </reaction>
</comment>
<evidence type="ECO:0000256" key="18">
    <source>
        <dbReference type="HAMAP-Rule" id="MF_01631"/>
    </source>
</evidence>
<dbReference type="Gene3D" id="2.160.10.10">
    <property type="entry name" value="Hexapeptide repeat proteins"/>
    <property type="match status" value="1"/>
</dbReference>
<evidence type="ECO:0000256" key="14">
    <source>
        <dbReference type="ARBA" id="ARBA00023316"/>
    </source>
</evidence>
<evidence type="ECO:0000256" key="4">
    <source>
        <dbReference type="ARBA" id="ARBA00022490"/>
    </source>
</evidence>
<dbReference type="CDD" id="cd02540">
    <property type="entry name" value="GT2_GlmU_N_bac"/>
    <property type="match status" value="1"/>
</dbReference>
<feature type="region of interest" description="Pyrophosphorylase" evidence="18">
    <location>
        <begin position="1"/>
        <end position="234"/>
    </location>
</feature>
<evidence type="ECO:0000259" key="19">
    <source>
        <dbReference type="Pfam" id="PF12804"/>
    </source>
</evidence>
<feature type="binding site" evidence="18">
    <location>
        <position position="144"/>
    </location>
    <ligand>
        <name>UDP-N-acetyl-alpha-D-glucosamine</name>
        <dbReference type="ChEBI" id="CHEBI:57705"/>
    </ligand>
</feature>
<dbReference type="PROSITE" id="PS00101">
    <property type="entry name" value="HEXAPEP_TRANSFERASES"/>
    <property type="match status" value="1"/>
</dbReference>
<comment type="pathway">
    <text evidence="18">Nucleotide-sugar biosynthesis; UDP-N-acetyl-alpha-D-glucosamine biosynthesis; N-acetyl-alpha-D-glucosamine 1-phosphate from alpha-D-glucosamine 6-phosphate (route II): step 2/2.</text>
</comment>
<dbReference type="InterPro" id="IPR050065">
    <property type="entry name" value="GlmU-like"/>
</dbReference>
<feature type="binding site" evidence="18">
    <location>
        <begin position="8"/>
        <end position="11"/>
    </location>
    <ligand>
        <name>UDP-N-acetyl-alpha-D-glucosamine</name>
        <dbReference type="ChEBI" id="CHEBI:57705"/>
    </ligand>
</feature>
<evidence type="ECO:0000256" key="2">
    <source>
        <dbReference type="ARBA" id="ARBA00007707"/>
    </source>
</evidence>
<feature type="binding site" evidence="18">
    <location>
        <position position="371"/>
    </location>
    <ligand>
        <name>UDP-N-acetyl-alpha-D-glucosamine</name>
        <dbReference type="ChEBI" id="CHEBI:57705"/>
    </ligand>
</feature>
<feature type="binding site" evidence="18">
    <location>
        <begin position="107"/>
        <end position="109"/>
    </location>
    <ligand>
        <name>UDP-N-acetyl-alpha-D-glucosamine</name>
        <dbReference type="ChEBI" id="CHEBI:57705"/>
    </ligand>
</feature>
<comment type="similarity">
    <text evidence="2 18">In the C-terminal section; belongs to the transferase hexapeptide repeat family.</text>
</comment>
<dbReference type="GO" id="GO:0016020">
    <property type="term" value="C:membrane"/>
    <property type="evidence" value="ECO:0007669"/>
    <property type="project" value="GOC"/>
</dbReference>
<feature type="binding site" evidence="18">
    <location>
        <position position="382"/>
    </location>
    <ligand>
        <name>UDP-N-acetyl-alpha-D-glucosamine</name>
        <dbReference type="ChEBI" id="CHEBI:57705"/>
    </ligand>
</feature>
<reference evidence="20" key="2">
    <citation type="submission" date="2021-04" db="EMBL/GenBank/DDBJ databases">
        <authorList>
            <person name="Gilroy R."/>
        </authorList>
    </citation>
    <scope>NUCLEOTIDE SEQUENCE</scope>
    <source>
        <strain evidence="20">USASDec5-558</strain>
    </source>
</reference>
<comment type="pathway">
    <text evidence="18">Nucleotide-sugar biosynthesis; UDP-N-acetyl-alpha-D-glucosamine biosynthesis; UDP-N-acetyl-alpha-D-glucosamine from N-acetyl-alpha-D-glucosamine 1-phosphate: step 1/1.</text>
</comment>
<dbReference type="EMBL" id="DXEV01000180">
    <property type="protein sequence ID" value="HIX57617.1"/>
    <property type="molecule type" value="Genomic_DNA"/>
</dbReference>
<keyword evidence="7 18" id="KW-0479">Metal-binding</keyword>
<comment type="cofactor">
    <cofactor evidence="18">
        <name>Mg(2+)</name>
        <dbReference type="ChEBI" id="CHEBI:18420"/>
    </cofactor>
    <text evidence="18">Binds 1 Mg(2+) ion per subunit.</text>
</comment>
<feature type="binding site" evidence="18">
    <location>
        <position position="338"/>
    </location>
    <ligand>
        <name>UDP-N-acetyl-alpha-D-glucosamine</name>
        <dbReference type="ChEBI" id="CHEBI:57705"/>
    </ligand>
</feature>
<evidence type="ECO:0000256" key="3">
    <source>
        <dbReference type="ARBA" id="ARBA00007947"/>
    </source>
</evidence>
<feature type="binding site" evidence="18">
    <location>
        <position position="109"/>
    </location>
    <ligand>
        <name>Mg(2+)</name>
        <dbReference type="ChEBI" id="CHEBI:18420"/>
    </ligand>
</feature>
<keyword evidence="12 18" id="KW-0511">Multifunctional enzyme</keyword>
<feature type="binding site" evidence="18">
    <location>
        <position position="80"/>
    </location>
    <ligand>
        <name>UDP-N-acetyl-alpha-D-glucosamine</name>
        <dbReference type="ChEBI" id="CHEBI:57705"/>
    </ligand>
</feature>
<dbReference type="GO" id="GO:0005737">
    <property type="term" value="C:cytoplasm"/>
    <property type="evidence" value="ECO:0007669"/>
    <property type="project" value="UniProtKB-SubCell"/>
</dbReference>
<dbReference type="CDD" id="cd03353">
    <property type="entry name" value="LbH_GlmU_C"/>
    <property type="match status" value="1"/>
</dbReference>
<keyword evidence="9 18" id="KW-0460">Magnesium</keyword>
<comment type="subcellular location">
    <subcellularLocation>
        <location evidence="1 18">Cytoplasm</location>
    </subcellularLocation>
</comment>
<evidence type="ECO:0000256" key="16">
    <source>
        <dbReference type="ARBA" id="ARBA00048493"/>
    </source>
</evidence>
<feature type="binding site" evidence="18">
    <location>
        <position position="428"/>
    </location>
    <ligand>
        <name>acetyl-CoA</name>
        <dbReference type="ChEBI" id="CHEBI:57288"/>
    </ligand>
</feature>
<evidence type="ECO:0000256" key="11">
    <source>
        <dbReference type="ARBA" id="ARBA00022984"/>
    </source>
</evidence>
<feature type="binding site" evidence="18">
    <location>
        <position position="356"/>
    </location>
    <ligand>
        <name>UDP-N-acetyl-alpha-D-glucosamine</name>
        <dbReference type="ChEBI" id="CHEBI:57705"/>
    </ligand>
</feature>
<dbReference type="NCBIfam" id="TIGR01173">
    <property type="entry name" value="glmU"/>
    <property type="match status" value="1"/>
</dbReference>
<dbReference type="InterPro" id="IPR011004">
    <property type="entry name" value="Trimer_LpxA-like_sf"/>
</dbReference>
<feature type="binding site" evidence="18">
    <location>
        <position position="232"/>
    </location>
    <ligand>
        <name>UDP-N-acetyl-alpha-D-glucosamine</name>
        <dbReference type="ChEBI" id="CHEBI:57705"/>
    </ligand>
</feature>
<comment type="caution">
    <text evidence="20">The sequence shown here is derived from an EMBL/GenBank/DDBJ whole genome shotgun (WGS) entry which is preliminary data.</text>
</comment>
<evidence type="ECO:0000256" key="10">
    <source>
        <dbReference type="ARBA" id="ARBA00022960"/>
    </source>
</evidence>
<sequence length="462" mass="50181">MSLEVIVLAAGLGKRMHSDLPKVLHQVARQPMLFHVLRTANSLNPSKIHVVLGHQSQLVAEAIEQSLEPELRSKLTLCIQSQQLGTAHAVQQALPNVDPHSQVIVLYGDTPLTPKADLENLLEALKANSMSLLTAVVDNPFGYGRIIRNDLDRIACIVEEKDATPEQKAIKEINTGMIATTGELLQEFIPQIQNQNAQQEYYLTDLAGLLVQAGRAVGLVHATAPELLAGVNNKLQLSQVERIYQEQQANRLMMDGLTLADPKRFDLRGELTFGKDCFIDTNVIIEGKVVLGDHVSIGTGCVLKDVTIGDRSEISPYTVMEKSELKRHTTIGPFARLRPGNVLEDEVHIGNFVEVKNSHIEEGTKSGHLTYIGDSDIGAGTNIGAGTITCNYDGANKHRTTIGKNVFIGSDTQLVAPVTVEDGATVGAGATVTRTVPANALFVTRAQPRILPGYQRPTKKKK</sequence>
<feature type="binding site" evidence="18">
    <location>
        <begin position="85"/>
        <end position="86"/>
    </location>
    <ligand>
        <name>UDP-N-acetyl-alpha-D-glucosamine</name>
        <dbReference type="ChEBI" id="CHEBI:57705"/>
    </ligand>
</feature>
<keyword evidence="6 18" id="KW-0548">Nucleotidyltransferase</keyword>
<feature type="binding site" evidence="18">
    <location>
        <position position="159"/>
    </location>
    <ligand>
        <name>UDP-N-acetyl-alpha-D-glucosamine</name>
        <dbReference type="ChEBI" id="CHEBI:57705"/>
    </ligand>
</feature>
<keyword evidence="14 18" id="KW-0961">Cell wall biogenesis/degradation</keyword>
<organism evidence="20 21">
    <name type="scientific">Candidatus Anaerobiospirillum pullistercoris</name>
    <dbReference type="NCBI Taxonomy" id="2838452"/>
    <lineage>
        <taxon>Bacteria</taxon>
        <taxon>Pseudomonadati</taxon>
        <taxon>Pseudomonadota</taxon>
        <taxon>Gammaproteobacteria</taxon>
        <taxon>Aeromonadales</taxon>
        <taxon>Succinivibrionaceae</taxon>
        <taxon>Anaerobiospirillum</taxon>
    </lineage>
</organism>
<dbReference type="AlphaFoldDB" id="A0A9D1WG96"/>
<dbReference type="InterPro" id="IPR038009">
    <property type="entry name" value="GlmU_C_LbH"/>
</dbReference>
<evidence type="ECO:0000313" key="20">
    <source>
        <dbReference type="EMBL" id="HIX57617.1"/>
    </source>
</evidence>
<evidence type="ECO:0000256" key="12">
    <source>
        <dbReference type="ARBA" id="ARBA00023268"/>
    </source>
</evidence>
<dbReference type="GO" id="GO:0009245">
    <property type="term" value="P:lipid A biosynthetic process"/>
    <property type="evidence" value="ECO:0007669"/>
    <property type="project" value="UniProtKB-UniRule"/>
</dbReference>
<dbReference type="PANTHER" id="PTHR43584">
    <property type="entry name" value="NUCLEOTIDYL TRANSFERASE"/>
    <property type="match status" value="1"/>
</dbReference>
<gene>
    <name evidence="18 20" type="primary">glmU</name>
    <name evidence="20" type="ORF">H9850_09140</name>
</gene>
<dbReference type="EC" id="2.7.7.23" evidence="18"/>
<feature type="binding site" evidence="18">
    <location>
        <position position="232"/>
    </location>
    <ligand>
        <name>Mg(2+)</name>
        <dbReference type="ChEBI" id="CHEBI:18420"/>
    </ligand>
</feature>
<accession>A0A9D1WG96</accession>
<feature type="active site" description="Proton acceptor" evidence="18">
    <location>
        <position position="368"/>
    </location>
</feature>
<comment type="function">
    <text evidence="17 18">Catalyzes the last two sequential reactions in the de novo biosynthetic pathway for UDP-N-acetylglucosamine (UDP-GlcNAc). The C-terminal domain catalyzes the transfer of acetyl group from acetyl coenzyme A to glucosamine-1-phosphate (GlcN-1-P) to produce N-acetylglucosamine-1-phosphate (GlcNAc-1-P), which is converted into UDP-GlcNAc by the transfer of uridine 5-monophosphate (from uridine 5-triphosphate), a reaction catalyzed by the N-terminal domain.</text>
</comment>
<dbReference type="GO" id="GO:0009252">
    <property type="term" value="P:peptidoglycan biosynthetic process"/>
    <property type="evidence" value="ECO:0007669"/>
    <property type="project" value="UniProtKB-UniRule"/>
</dbReference>
<dbReference type="PANTHER" id="PTHR43584:SF3">
    <property type="entry name" value="BIFUNCTIONAL PROTEIN GLMU"/>
    <property type="match status" value="1"/>
</dbReference>
<evidence type="ECO:0000256" key="9">
    <source>
        <dbReference type="ARBA" id="ARBA00022842"/>
    </source>
</evidence>
<keyword evidence="8 18" id="KW-0677">Repeat</keyword>
<feature type="binding site" evidence="18">
    <location>
        <position position="385"/>
    </location>
    <ligand>
        <name>acetyl-CoA</name>
        <dbReference type="ChEBI" id="CHEBI:57288"/>
    </ligand>
</feature>
<dbReference type="GO" id="GO:0008360">
    <property type="term" value="P:regulation of cell shape"/>
    <property type="evidence" value="ECO:0007669"/>
    <property type="project" value="UniProtKB-KW"/>
</dbReference>
<dbReference type="GO" id="GO:0071555">
    <property type="term" value="P:cell wall organization"/>
    <property type="evidence" value="ECO:0007669"/>
    <property type="project" value="UniProtKB-KW"/>
</dbReference>
<evidence type="ECO:0000256" key="8">
    <source>
        <dbReference type="ARBA" id="ARBA00022737"/>
    </source>
</evidence>
<feature type="domain" description="MobA-like NTP transferase" evidence="19">
    <location>
        <begin position="5"/>
        <end position="141"/>
    </location>
</feature>
<feature type="binding site" evidence="18">
    <location>
        <begin position="391"/>
        <end position="392"/>
    </location>
    <ligand>
        <name>acetyl-CoA</name>
        <dbReference type="ChEBI" id="CHEBI:57288"/>
    </ligand>
</feature>
<evidence type="ECO:0000256" key="17">
    <source>
        <dbReference type="ARBA" id="ARBA00049628"/>
    </source>
</evidence>
<dbReference type="GO" id="GO:0006048">
    <property type="term" value="P:UDP-N-acetylglucosamine biosynthetic process"/>
    <property type="evidence" value="ECO:0007669"/>
    <property type="project" value="InterPro"/>
</dbReference>
<dbReference type="SUPFAM" id="SSF51161">
    <property type="entry name" value="Trimeric LpxA-like enzymes"/>
    <property type="match status" value="1"/>
</dbReference>
<feature type="binding site" evidence="18">
    <location>
        <position position="22"/>
    </location>
    <ligand>
        <name>UDP-N-acetyl-alpha-D-glucosamine</name>
        <dbReference type="ChEBI" id="CHEBI:57705"/>
    </ligand>
</feature>
<comment type="pathway">
    <text evidence="18">Bacterial outer membrane biogenesis; LPS lipid A biosynthesis.</text>
</comment>
<evidence type="ECO:0000256" key="1">
    <source>
        <dbReference type="ARBA" id="ARBA00004496"/>
    </source>
</evidence>
<dbReference type="InterPro" id="IPR001451">
    <property type="entry name" value="Hexapep"/>
</dbReference>
<dbReference type="InterPro" id="IPR005882">
    <property type="entry name" value="Bifunctional_GlmU"/>
</dbReference>
<keyword evidence="5 18" id="KW-0808">Transferase</keyword>
<feature type="binding site" evidence="18">
    <location>
        <position position="174"/>
    </location>
    <ligand>
        <name>UDP-N-acetyl-alpha-D-glucosamine</name>
        <dbReference type="ChEBI" id="CHEBI:57705"/>
    </ligand>
</feature>
<dbReference type="Pfam" id="PF12804">
    <property type="entry name" value="NTP_transf_3"/>
    <property type="match status" value="1"/>
</dbReference>
<dbReference type="InterPro" id="IPR029044">
    <property type="entry name" value="Nucleotide-diphossugar_trans"/>
</dbReference>
<keyword evidence="13 18" id="KW-0012">Acyltransferase</keyword>
<comment type="catalytic activity">
    <reaction evidence="16 18">
        <text>N-acetyl-alpha-D-glucosamine 1-phosphate + UTP + H(+) = UDP-N-acetyl-alpha-D-glucosamine + diphosphate</text>
        <dbReference type="Rhea" id="RHEA:13509"/>
        <dbReference type="ChEBI" id="CHEBI:15378"/>
        <dbReference type="ChEBI" id="CHEBI:33019"/>
        <dbReference type="ChEBI" id="CHEBI:46398"/>
        <dbReference type="ChEBI" id="CHEBI:57705"/>
        <dbReference type="ChEBI" id="CHEBI:57776"/>
        <dbReference type="EC" id="2.7.7.23"/>
    </reaction>
</comment>
<dbReference type="SUPFAM" id="SSF53448">
    <property type="entry name" value="Nucleotide-diphospho-sugar transferases"/>
    <property type="match status" value="1"/>
</dbReference>
<evidence type="ECO:0000256" key="6">
    <source>
        <dbReference type="ARBA" id="ARBA00022695"/>
    </source>
</evidence>
<dbReference type="EC" id="2.3.1.157" evidence="18"/>
<feature type="binding site" evidence="18">
    <location>
        <position position="445"/>
    </location>
    <ligand>
        <name>acetyl-CoA</name>
        <dbReference type="ChEBI" id="CHEBI:57288"/>
    </ligand>
</feature>
<evidence type="ECO:0000256" key="13">
    <source>
        <dbReference type="ARBA" id="ARBA00023315"/>
    </source>
</evidence>
<dbReference type="GO" id="GO:0019134">
    <property type="term" value="F:glucosamine-1-phosphate N-acetyltransferase activity"/>
    <property type="evidence" value="ECO:0007669"/>
    <property type="project" value="UniProtKB-UniRule"/>
</dbReference>
<evidence type="ECO:0000256" key="7">
    <source>
        <dbReference type="ARBA" id="ARBA00022723"/>
    </source>
</evidence>
<dbReference type="HAMAP" id="MF_01631">
    <property type="entry name" value="GlmU"/>
    <property type="match status" value="1"/>
</dbReference>
<keyword evidence="10 18" id="KW-0133">Cell shape</keyword>
<dbReference type="GO" id="GO:0000287">
    <property type="term" value="F:magnesium ion binding"/>
    <property type="evidence" value="ECO:0007669"/>
    <property type="project" value="UniProtKB-UniRule"/>
</dbReference>
<dbReference type="InterPro" id="IPR018357">
    <property type="entry name" value="Hexapep_transf_CS"/>
</dbReference>
<protein>
    <recommendedName>
        <fullName evidence="18">Bifunctional protein GlmU</fullName>
    </recommendedName>
    <domain>
        <recommendedName>
            <fullName evidence="18">UDP-N-acetylglucosamine pyrophosphorylase</fullName>
            <ecNumber evidence="18">2.7.7.23</ecNumber>
        </recommendedName>
        <alternativeName>
            <fullName evidence="18">N-acetylglucosamine-1-phosphate uridyltransferase</fullName>
        </alternativeName>
    </domain>
    <domain>
        <recommendedName>
            <fullName evidence="18">Glucosamine-1-phosphate N-acetyltransferase</fullName>
            <ecNumber evidence="18">2.3.1.157</ecNumber>
        </recommendedName>
    </domain>
</protein>